<proteinExistence type="predicted"/>
<dbReference type="EMBL" id="JANFLP010000008">
    <property type="protein sequence ID" value="MCQ1949841.1"/>
    <property type="molecule type" value="Genomic_DNA"/>
</dbReference>
<organism evidence="2 3">
    <name type="scientific">Arthrobacter jinronghuae</name>
    <dbReference type="NCBI Taxonomy" id="2964609"/>
    <lineage>
        <taxon>Bacteria</taxon>
        <taxon>Bacillati</taxon>
        <taxon>Actinomycetota</taxon>
        <taxon>Actinomycetes</taxon>
        <taxon>Micrococcales</taxon>
        <taxon>Micrococcaceae</taxon>
        <taxon>Arthrobacter</taxon>
    </lineage>
</organism>
<protein>
    <submittedName>
        <fullName evidence="2">Phage holin family protein</fullName>
    </submittedName>
</protein>
<evidence type="ECO:0000313" key="2">
    <source>
        <dbReference type="EMBL" id="MCQ1949841.1"/>
    </source>
</evidence>
<dbReference type="RefSeq" id="WP_255865356.1">
    <property type="nucleotide sequence ID" value="NZ_CP104263.1"/>
</dbReference>
<evidence type="ECO:0000313" key="3">
    <source>
        <dbReference type="Proteomes" id="UP001206924"/>
    </source>
</evidence>
<sequence length="132" mass="13593">MKNLLITCLLQILAASAALLLSMWWVPGFRVQWPGFVATVLVVVLAQAVMTPLTNWAAKRYAPAFLGGTGLATALLALVIASTIPAGVSNTGIGNWILSALILWVASAAGSAVAQVLASRRRGTPGQAAGRA</sequence>
<keyword evidence="1" id="KW-1133">Transmembrane helix</keyword>
<evidence type="ECO:0000256" key="1">
    <source>
        <dbReference type="SAM" id="Phobius"/>
    </source>
</evidence>
<keyword evidence="1" id="KW-0812">Transmembrane</keyword>
<name>A0ABT1NTE9_9MICC</name>
<dbReference type="Proteomes" id="UP001206924">
    <property type="component" value="Unassembled WGS sequence"/>
</dbReference>
<gene>
    <name evidence="2" type="ORF">NNX28_07845</name>
</gene>
<feature type="transmembrane region" description="Helical" evidence="1">
    <location>
        <begin position="96"/>
        <end position="118"/>
    </location>
</feature>
<feature type="transmembrane region" description="Helical" evidence="1">
    <location>
        <begin position="65"/>
        <end position="84"/>
    </location>
</feature>
<keyword evidence="1" id="KW-0472">Membrane</keyword>
<keyword evidence="3" id="KW-1185">Reference proteome</keyword>
<accession>A0ABT1NTE9</accession>
<reference evidence="2 3" key="1">
    <citation type="submission" date="2022-07" db="EMBL/GenBank/DDBJ databases">
        <title>Novel species in genus Arthrobacter.</title>
        <authorList>
            <person name="Liu Y."/>
        </authorList>
    </citation>
    <scope>NUCLEOTIDE SEQUENCE [LARGE SCALE GENOMIC DNA]</scope>
    <source>
        <strain evidence="3">zg-Y859</strain>
    </source>
</reference>
<feature type="transmembrane region" description="Helical" evidence="1">
    <location>
        <begin position="33"/>
        <end position="53"/>
    </location>
</feature>
<comment type="caution">
    <text evidence="2">The sequence shown here is derived from an EMBL/GenBank/DDBJ whole genome shotgun (WGS) entry which is preliminary data.</text>
</comment>